<protein>
    <submittedName>
        <fullName evidence="2">Uncharacterized protein</fullName>
    </submittedName>
</protein>
<reference evidence="2 3" key="1">
    <citation type="submission" date="2019-10" db="EMBL/GenBank/DDBJ databases">
        <authorList>
            <person name="Palmer J.M."/>
        </authorList>
    </citation>
    <scope>NUCLEOTIDE SEQUENCE [LARGE SCALE GENOMIC DNA]</scope>
    <source>
        <strain evidence="2 3">TWF696</strain>
    </source>
</reference>
<proteinExistence type="predicted"/>
<sequence>MHSPHSPKAPTFHGSTSRYPVSKPINHPTYDIHHLVPAIGTVQSTCRSLAEMLADADCLMYLRRCLRANFGYFGGSLEDLASNPALPFSGLAHLTLKNVRLMAAVTWDARGPLETAIRSLRTELGYDLPHTSIVADILNNPLNYETDALLQRYQRSTEGTRNLAADRLAGLTFKWLSGLECLACHGTGLSYEISSSDITRADSVLRSVILKYKLVISENFLIKDVELGGVLATHRYFERIHPLSHTAVILSKYNSSVLSAIPQIIGKKDILHFTDTVGINIHRIAGHHGVSLRHLNLATDEVSHQPALLPRDLYADSLLNYSIVVGKEGLLRALLAKLTSAPCNVDDFQVIFDTRAQGIANFGFDEGIRIDKGLWKLDPLMLAVLHRNNTAVDILLESPFSRSRSCLQAELKLCVQHDYNNTPACWIELAKLGPAHIAVITGQRPLLQKILSTRAGSFDAEDAWSLLWLASQAQGPGVIECLGLLSLSDDDVLTHLEHLKKRHTPELLRAYCGIISNLRLNSDILDVIDAEISGLITLEVHQTSIQQPTLAQRSSVPTRGVSIDSLSDLDLPPIETFIQEFYDVPMGSVGEDTTVTHDSLHYKPYDTRPEFRDYSTTPALRDSTSSAVETDAAPEYPMSDEDLMQLLFDLPHSYFV</sequence>
<evidence type="ECO:0000313" key="2">
    <source>
        <dbReference type="EMBL" id="KAK6337888.1"/>
    </source>
</evidence>
<gene>
    <name evidence="2" type="ORF">TWF696_001366</name>
</gene>
<evidence type="ECO:0000313" key="3">
    <source>
        <dbReference type="Proteomes" id="UP001375240"/>
    </source>
</evidence>
<accession>A0AAV9U990</accession>
<name>A0AAV9U990_9PEZI</name>
<dbReference type="Proteomes" id="UP001375240">
    <property type="component" value="Unassembled WGS sequence"/>
</dbReference>
<feature type="compositionally biased region" description="Polar residues" evidence="1">
    <location>
        <begin position="614"/>
        <end position="628"/>
    </location>
</feature>
<keyword evidence="3" id="KW-1185">Reference proteome</keyword>
<comment type="caution">
    <text evidence="2">The sequence shown here is derived from an EMBL/GenBank/DDBJ whole genome shotgun (WGS) entry which is preliminary data.</text>
</comment>
<feature type="region of interest" description="Disordered" evidence="1">
    <location>
        <begin position="606"/>
        <end position="636"/>
    </location>
</feature>
<organism evidence="2 3">
    <name type="scientific">Orbilia brochopaga</name>
    <dbReference type="NCBI Taxonomy" id="3140254"/>
    <lineage>
        <taxon>Eukaryota</taxon>
        <taxon>Fungi</taxon>
        <taxon>Dikarya</taxon>
        <taxon>Ascomycota</taxon>
        <taxon>Pezizomycotina</taxon>
        <taxon>Orbiliomycetes</taxon>
        <taxon>Orbiliales</taxon>
        <taxon>Orbiliaceae</taxon>
        <taxon>Orbilia</taxon>
    </lineage>
</organism>
<evidence type="ECO:0000256" key="1">
    <source>
        <dbReference type="SAM" id="MobiDB-lite"/>
    </source>
</evidence>
<dbReference type="AlphaFoldDB" id="A0AAV9U990"/>
<dbReference type="EMBL" id="JAVHNQ010000010">
    <property type="protein sequence ID" value="KAK6337888.1"/>
    <property type="molecule type" value="Genomic_DNA"/>
</dbReference>